<dbReference type="FunFam" id="2.20.25.80:FF:000008">
    <property type="entry name" value="WRKY transcription factor 40"/>
    <property type="match status" value="1"/>
</dbReference>
<evidence type="ECO:0000256" key="4">
    <source>
        <dbReference type="ARBA" id="ARBA00023163"/>
    </source>
</evidence>
<dbReference type="GO" id="GO:0003700">
    <property type="term" value="F:DNA-binding transcription factor activity"/>
    <property type="evidence" value="ECO:0007669"/>
    <property type="project" value="InterPro"/>
</dbReference>
<dbReference type="InterPro" id="IPR036576">
    <property type="entry name" value="WRKY_dom_sf"/>
</dbReference>
<accession>A0AAV1W7B6</accession>
<dbReference type="GO" id="GO:0043565">
    <property type="term" value="F:sequence-specific DNA binding"/>
    <property type="evidence" value="ECO:0007669"/>
    <property type="project" value="InterPro"/>
</dbReference>
<protein>
    <recommendedName>
        <fullName evidence="7">WRKY domain-containing protein</fullName>
    </recommendedName>
</protein>
<gene>
    <name evidence="8" type="ORF">LLUT_LOCUS6241</name>
</gene>
<dbReference type="GO" id="GO:0002237">
    <property type="term" value="P:response to molecule of bacterial origin"/>
    <property type="evidence" value="ECO:0007669"/>
    <property type="project" value="UniProtKB-ARBA"/>
</dbReference>
<dbReference type="PANTHER" id="PTHR31429">
    <property type="entry name" value="WRKY TRANSCRIPTION FACTOR 36-RELATED"/>
    <property type="match status" value="1"/>
</dbReference>
<dbReference type="GO" id="GO:0031347">
    <property type="term" value="P:regulation of defense response"/>
    <property type="evidence" value="ECO:0007669"/>
    <property type="project" value="UniProtKB-ARBA"/>
</dbReference>
<keyword evidence="3" id="KW-0238">DNA-binding</keyword>
<feature type="coiled-coil region" evidence="6">
    <location>
        <begin position="24"/>
        <end position="65"/>
    </location>
</feature>
<dbReference type="GO" id="GO:0005634">
    <property type="term" value="C:nucleus"/>
    <property type="evidence" value="ECO:0007669"/>
    <property type="project" value="UniProtKB-SubCell"/>
</dbReference>
<dbReference type="AlphaFoldDB" id="A0AAV1W7B6"/>
<evidence type="ECO:0000313" key="9">
    <source>
        <dbReference type="Proteomes" id="UP001497480"/>
    </source>
</evidence>
<organism evidence="8 9">
    <name type="scientific">Lupinus luteus</name>
    <name type="common">European yellow lupine</name>
    <dbReference type="NCBI Taxonomy" id="3873"/>
    <lineage>
        <taxon>Eukaryota</taxon>
        <taxon>Viridiplantae</taxon>
        <taxon>Streptophyta</taxon>
        <taxon>Embryophyta</taxon>
        <taxon>Tracheophyta</taxon>
        <taxon>Spermatophyta</taxon>
        <taxon>Magnoliopsida</taxon>
        <taxon>eudicotyledons</taxon>
        <taxon>Gunneridae</taxon>
        <taxon>Pentapetalae</taxon>
        <taxon>rosids</taxon>
        <taxon>fabids</taxon>
        <taxon>Fabales</taxon>
        <taxon>Fabaceae</taxon>
        <taxon>Papilionoideae</taxon>
        <taxon>50 kb inversion clade</taxon>
        <taxon>genistoids sensu lato</taxon>
        <taxon>core genistoids</taxon>
        <taxon>Genisteae</taxon>
        <taxon>Lupinus</taxon>
    </lineage>
</organism>
<keyword evidence="4" id="KW-0804">Transcription</keyword>
<dbReference type="Proteomes" id="UP001497480">
    <property type="component" value="Unassembled WGS sequence"/>
</dbReference>
<dbReference type="SUPFAM" id="SSF118290">
    <property type="entry name" value="WRKY DNA-binding domain"/>
    <property type="match status" value="1"/>
</dbReference>
<sequence>MEQSCVDTSLNLNVIPSQHIDLAAEVLVEELQRLSSENKRLTETLNKVCENYDALQKHLNQLKDADFEKEGTPLHKRKVESEINSMNMFGISSFTECSTITEEETFKRPRNNNNNNLPKVSKVLVRTEASDTSLYVRDGYQWRKYGQKVTRDNPSPRAYFKCSYAPSCQVKKKVQKSLEDQTILVVTYEGEHNHGNDQAEISLSLTSLSETPIGLVPISSAMVKSTTNPTLTLDLVQSTIIDNAQKSSIQKLLIQQMATSLTRDPNFTAALASAISGRILDHTNYME</sequence>
<reference evidence="8 9" key="1">
    <citation type="submission" date="2024-03" db="EMBL/GenBank/DDBJ databases">
        <authorList>
            <person name="Martinez-Hernandez J."/>
        </authorList>
    </citation>
    <scope>NUCLEOTIDE SEQUENCE [LARGE SCALE GENOMIC DNA]</scope>
</reference>
<dbReference type="SMART" id="SM00774">
    <property type="entry name" value="WRKY"/>
    <property type="match status" value="1"/>
</dbReference>
<dbReference type="GO" id="GO:0050832">
    <property type="term" value="P:defense response to fungus"/>
    <property type="evidence" value="ECO:0007669"/>
    <property type="project" value="UniProtKB-ARBA"/>
</dbReference>
<keyword evidence="5" id="KW-0539">Nucleus</keyword>
<comment type="subcellular location">
    <subcellularLocation>
        <location evidence="1">Nucleus</location>
    </subcellularLocation>
</comment>
<evidence type="ECO:0000256" key="1">
    <source>
        <dbReference type="ARBA" id="ARBA00004123"/>
    </source>
</evidence>
<dbReference type="InterPro" id="IPR044810">
    <property type="entry name" value="WRKY_plant"/>
</dbReference>
<evidence type="ECO:0000256" key="5">
    <source>
        <dbReference type="ARBA" id="ARBA00023242"/>
    </source>
</evidence>
<dbReference type="GO" id="GO:0009751">
    <property type="term" value="P:response to salicylic acid"/>
    <property type="evidence" value="ECO:0007669"/>
    <property type="project" value="UniProtKB-ARBA"/>
</dbReference>
<keyword evidence="6" id="KW-0175">Coiled coil</keyword>
<evidence type="ECO:0000259" key="7">
    <source>
        <dbReference type="PROSITE" id="PS50811"/>
    </source>
</evidence>
<name>A0AAV1W7B6_LUPLU</name>
<evidence type="ECO:0000256" key="6">
    <source>
        <dbReference type="SAM" id="Coils"/>
    </source>
</evidence>
<evidence type="ECO:0000256" key="2">
    <source>
        <dbReference type="ARBA" id="ARBA00023015"/>
    </source>
</evidence>
<dbReference type="Gene3D" id="2.20.25.80">
    <property type="entry name" value="WRKY domain"/>
    <property type="match status" value="1"/>
</dbReference>
<dbReference type="Pfam" id="PF03106">
    <property type="entry name" value="WRKY"/>
    <property type="match status" value="1"/>
</dbReference>
<dbReference type="PANTHER" id="PTHR31429:SF76">
    <property type="entry name" value="WRKY FAMILY TRANSCRIPTION FACTOR-RELATED"/>
    <property type="match status" value="1"/>
</dbReference>
<evidence type="ECO:0000256" key="3">
    <source>
        <dbReference type="ARBA" id="ARBA00023125"/>
    </source>
</evidence>
<dbReference type="GO" id="GO:0042742">
    <property type="term" value="P:defense response to bacterium"/>
    <property type="evidence" value="ECO:0007669"/>
    <property type="project" value="UniProtKB-ARBA"/>
</dbReference>
<keyword evidence="9" id="KW-1185">Reference proteome</keyword>
<dbReference type="InterPro" id="IPR003657">
    <property type="entry name" value="WRKY_dom"/>
</dbReference>
<dbReference type="PROSITE" id="PS50811">
    <property type="entry name" value="WRKY"/>
    <property type="match status" value="1"/>
</dbReference>
<evidence type="ECO:0000313" key="8">
    <source>
        <dbReference type="EMBL" id="CAL0305181.1"/>
    </source>
</evidence>
<comment type="caution">
    <text evidence="8">The sequence shown here is derived from an EMBL/GenBank/DDBJ whole genome shotgun (WGS) entry which is preliminary data.</text>
</comment>
<proteinExistence type="predicted"/>
<keyword evidence="2" id="KW-0805">Transcription regulation</keyword>
<dbReference type="EMBL" id="CAXHTB010000004">
    <property type="protein sequence ID" value="CAL0305181.1"/>
    <property type="molecule type" value="Genomic_DNA"/>
</dbReference>
<feature type="domain" description="WRKY" evidence="7">
    <location>
        <begin position="138"/>
        <end position="197"/>
    </location>
</feature>